<keyword evidence="2" id="KW-1185">Reference proteome</keyword>
<dbReference type="EMBL" id="JBHTAS010000001">
    <property type="protein sequence ID" value="MFC7139802.1"/>
    <property type="molecule type" value="Genomic_DNA"/>
</dbReference>
<sequence>MTTDLESTDPDAVAQLRDRFDFFETHMGIHDDIEDAGLYLAADELREDASEIYE</sequence>
<protein>
    <submittedName>
        <fullName evidence="1">Uncharacterized protein</fullName>
    </submittedName>
</protein>
<accession>A0ABD5Y2W7</accession>
<comment type="caution">
    <text evidence="1">The sequence shown here is derived from an EMBL/GenBank/DDBJ whole genome shotgun (WGS) entry which is preliminary data.</text>
</comment>
<dbReference type="Proteomes" id="UP001596432">
    <property type="component" value="Unassembled WGS sequence"/>
</dbReference>
<evidence type="ECO:0000313" key="1">
    <source>
        <dbReference type="EMBL" id="MFC7139802.1"/>
    </source>
</evidence>
<gene>
    <name evidence="1" type="ORF">ACFQMA_08115</name>
</gene>
<name>A0ABD5Y2W7_9EURY</name>
<dbReference type="RefSeq" id="WP_274325373.1">
    <property type="nucleotide sequence ID" value="NZ_CP118158.1"/>
</dbReference>
<dbReference type="AlphaFoldDB" id="A0ABD5Y2W7"/>
<reference evidence="1 2" key="1">
    <citation type="journal article" date="2019" name="Int. J. Syst. Evol. Microbiol.">
        <title>The Global Catalogue of Microorganisms (GCM) 10K type strain sequencing project: providing services to taxonomists for standard genome sequencing and annotation.</title>
        <authorList>
            <consortium name="The Broad Institute Genomics Platform"/>
            <consortium name="The Broad Institute Genome Sequencing Center for Infectious Disease"/>
            <person name="Wu L."/>
            <person name="Ma J."/>
        </authorList>
    </citation>
    <scope>NUCLEOTIDE SEQUENCE [LARGE SCALE GENOMIC DNA]</scope>
    <source>
        <strain evidence="1 2">XZYJT29</strain>
    </source>
</reference>
<organism evidence="1 2">
    <name type="scientific">Halosimplex aquaticum</name>
    <dbReference type="NCBI Taxonomy" id="3026162"/>
    <lineage>
        <taxon>Archaea</taxon>
        <taxon>Methanobacteriati</taxon>
        <taxon>Methanobacteriota</taxon>
        <taxon>Stenosarchaea group</taxon>
        <taxon>Halobacteria</taxon>
        <taxon>Halobacteriales</taxon>
        <taxon>Haloarculaceae</taxon>
        <taxon>Halosimplex</taxon>
    </lineage>
</organism>
<evidence type="ECO:0000313" key="2">
    <source>
        <dbReference type="Proteomes" id="UP001596432"/>
    </source>
</evidence>
<proteinExistence type="predicted"/>
<dbReference type="GeneID" id="78820066"/>